<dbReference type="Proteomes" id="UP000886595">
    <property type="component" value="Unassembled WGS sequence"/>
</dbReference>
<dbReference type="EMBL" id="JAAMPC010000011">
    <property type="protein sequence ID" value="KAG2280275.1"/>
    <property type="molecule type" value="Genomic_DNA"/>
</dbReference>
<gene>
    <name evidence="1" type="ORF">Bca52824_051495</name>
</gene>
<name>A0A8X7UHT5_BRACI</name>
<reference evidence="1 2" key="1">
    <citation type="submission" date="2020-02" db="EMBL/GenBank/DDBJ databases">
        <authorList>
            <person name="Ma Q."/>
            <person name="Huang Y."/>
            <person name="Song X."/>
            <person name="Pei D."/>
        </authorList>
    </citation>
    <scope>NUCLEOTIDE SEQUENCE [LARGE SCALE GENOMIC DNA]</scope>
    <source>
        <strain evidence="1">Sxm20200214</strain>
        <tissue evidence="1">Leaf</tissue>
    </source>
</reference>
<proteinExistence type="predicted"/>
<accession>A0A8X7UHT5</accession>
<comment type="caution">
    <text evidence="1">The sequence shown here is derived from an EMBL/GenBank/DDBJ whole genome shotgun (WGS) entry which is preliminary data.</text>
</comment>
<evidence type="ECO:0000313" key="1">
    <source>
        <dbReference type="EMBL" id="KAG2280275.1"/>
    </source>
</evidence>
<protein>
    <submittedName>
        <fullName evidence="1">Uncharacterized protein</fullName>
    </submittedName>
</protein>
<organism evidence="1 2">
    <name type="scientific">Brassica carinata</name>
    <name type="common">Ethiopian mustard</name>
    <name type="synonym">Abyssinian cabbage</name>
    <dbReference type="NCBI Taxonomy" id="52824"/>
    <lineage>
        <taxon>Eukaryota</taxon>
        <taxon>Viridiplantae</taxon>
        <taxon>Streptophyta</taxon>
        <taxon>Embryophyta</taxon>
        <taxon>Tracheophyta</taxon>
        <taxon>Spermatophyta</taxon>
        <taxon>Magnoliopsida</taxon>
        <taxon>eudicotyledons</taxon>
        <taxon>Gunneridae</taxon>
        <taxon>Pentapetalae</taxon>
        <taxon>rosids</taxon>
        <taxon>malvids</taxon>
        <taxon>Brassicales</taxon>
        <taxon>Brassicaceae</taxon>
        <taxon>Brassiceae</taxon>
        <taxon>Brassica</taxon>
    </lineage>
</organism>
<evidence type="ECO:0000313" key="2">
    <source>
        <dbReference type="Proteomes" id="UP000886595"/>
    </source>
</evidence>
<sequence length="107" mass="11888">MVECNARHQKVGEKPLLSVQHLSRCSHLSFPHFAYVGLLSEWEALALLLIGISVNQLCSLPEGSHVDVRQRNKCHGWTNGYGRLSSNAKPSLNAENWPLVIVVSDEV</sequence>
<dbReference type="AlphaFoldDB" id="A0A8X7UHT5"/>
<keyword evidence="2" id="KW-1185">Reference proteome</keyword>